<keyword evidence="2" id="KW-1185">Reference proteome</keyword>
<comment type="caution">
    <text evidence="1">The sequence shown here is derived from an EMBL/GenBank/DDBJ whole genome shotgun (WGS) entry which is preliminary data.</text>
</comment>
<reference evidence="1" key="1">
    <citation type="submission" date="2023-01" db="EMBL/GenBank/DDBJ databases">
        <authorList>
            <person name="Piombo E."/>
        </authorList>
    </citation>
    <scope>NUCLEOTIDE SEQUENCE</scope>
</reference>
<organism evidence="1 2">
    <name type="scientific">Clonostachys chloroleuca</name>
    <dbReference type="NCBI Taxonomy" id="1926264"/>
    <lineage>
        <taxon>Eukaryota</taxon>
        <taxon>Fungi</taxon>
        <taxon>Dikarya</taxon>
        <taxon>Ascomycota</taxon>
        <taxon>Pezizomycotina</taxon>
        <taxon>Sordariomycetes</taxon>
        <taxon>Hypocreomycetidae</taxon>
        <taxon>Hypocreales</taxon>
        <taxon>Bionectriaceae</taxon>
        <taxon>Clonostachys</taxon>
    </lineage>
</organism>
<evidence type="ECO:0000313" key="2">
    <source>
        <dbReference type="Proteomes" id="UP001160390"/>
    </source>
</evidence>
<protein>
    <recommendedName>
        <fullName evidence="3">Phytanoyl-CoA dioxygenase family protein</fullName>
    </recommendedName>
</protein>
<dbReference type="Gene3D" id="2.60.120.620">
    <property type="entry name" value="q2cbj1_9rhob like domain"/>
    <property type="match status" value="1"/>
</dbReference>
<evidence type="ECO:0000313" key="1">
    <source>
        <dbReference type="EMBL" id="CAI6094223.1"/>
    </source>
</evidence>
<dbReference type="AlphaFoldDB" id="A0AA35MBT6"/>
<name>A0AA35MBT6_9HYPO</name>
<dbReference type="SUPFAM" id="SSF51197">
    <property type="entry name" value="Clavaminate synthase-like"/>
    <property type="match status" value="1"/>
</dbReference>
<sequence>MATPEIKNVIDSKTFKVLTPEQIESFMKFGYLRLPGAIPIENCDRWTEHVWERLGMDPDDKSTWHTERNHMAKLDVIPAKEIAPLAWEAICELCGGEDRIAKGGEMWTNGFIVNLGSEEIEGKTTPPKDLELWHVDGDFFVHFLDSPEQALLVIPCWTDVESNGGATWICDQGPKRIGKHLFEHPEGLSPVMRARDEPYKPYASYDHCVSVIRDCPDESFHEMTGKKGDVILMHPLTLHSVSRNGRRLKHIRAAHMSSGIISNPPVSLAAPFQFNRANKADHSLIELKTIQDVGGGFEKFRDWKITGAREKFAPLTVPDKEKARDREVQRLLDLGIAVGEPISQMPHSMVYSS</sequence>
<accession>A0AA35MBT6</accession>
<dbReference type="EMBL" id="CABFNP030001250">
    <property type="protein sequence ID" value="CAI6094223.1"/>
    <property type="molecule type" value="Genomic_DNA"/>
</dbReference>
<gene>
    <name evidence="1" type="ORF">CCHLO57077_00012322</name>
</gene>
<dbReference type="Proteomes" id="UP001160390">
    <property type="component" value="Unassembled WGS sequence"/>
</dbReference>
<evidence type="ECO:0008006" key="3">
    <source>
        <dbReference type="Google" id="ProtNLM"/>
    </source>
</evidence>
<proteinExistence type="predicted"/>